<dbReference type="KEGG" id="rgu:A4W93_27700"/>
<proteinExistence type="predicted"/>
<dbReference type="OrthoDB" id="9152106at2"/>
<reference evidence="1 2" key="1">
    <citation type="submission" date="2016-04" db="EMBL/GenBank/DDBJ databases">
        <title>Complete genome sequence of natural rubber-degrading, novel Gram-negative bacterium, Rhizobacter gummiphilus strain NS21.</title>
        <authorList>
            <person name="Tabata M."/>
            <person name="Kasai D."/>
            <person name="Fukuda M."/>
        </authorList>
    </citation>
    <scope>NUCLEOTIDE SEQUENCE [LARGE SCALE GENOMIC DNA]</scope>
    <source>
        <strain evidence="1 2">NS21</strain>
    </source>
</reference>
<dbReference type="STRING" id="946333.A4W93_27700"/>
<sequence length="164" mass="18134">MTVRIDPVRTASATCGPQYLPPTPPLADTFQWLEDVALLEMSHGYRVHGGLIGGDDFAQRLRAHHDQPVSRLARWIVEREVVAIDWRGAILLPAFQLSRGDDGIRPVVSGVLAELRGVFDDAELAQWFIRRNTWLGDARPLDLVEIDEDAIVGAARADRFVAGG</sequence>
<keyword evidence="2" id="KW-1185">Reference proteome</keyword>
<gene>
    <name evidence="1" type="ORF">A4W93_27700</name>
</gene>
<dbReference type="EMBL" id="CP015118">
    <property type="protein sequence ID" value="ARN23382.1"/>
    <property type="molecule type" value="Genomic_DNA"/>
</dbReference>
<dbReference type="Proteomes" id="UP000193427">
    <property type="component" value="Chromosome"/>
</dbReference>
<protein>
    <submittedName>
        <fullName evidence="1">Uncharacterized protein</fullName>
    </submittedName>
</protein>
<evidence type="ECO:0000313" key="2">
    <source>
        <dbReference type="Proteomes" id="UP000193427"/>
    </source>
</evidence>
<name>A0A1W6LGH3_9BURK</name>
<dbReference type="AlphaFoldDB" id="A0A1W6LGH3"/>
<dbReference type="RefSeq" id="WP_085753701.1">
    <property type="nucleotide sequence ID" value="NZ_BSPR01000017.1"/>
</dbReference>
<accession>A0A1W6LGH3</accession>
<evidence type="ECO:0000313" key="1">
    <source>
        <dbReference type="EMBL" id="ARN23382.1"/>
    </source>
</evidence>
<organism evidence="1 2">
    <name type="scientific">Piscinibacter gummiphilus</name>
    <dbReference type="NCBI Taxonomy" id="946333"/>
    <lineage>
        <taxon>Bacteria</taxon>
        <taxon>Pseudomonadati</taxon>
        <taxon>Pseudomonadota</taxon>
        <taxon>Betaproteobacteria</taxon>
        <taxon>Burkholderiales</taxon>
        <taxon>Sphaerotilaceae</taxon>
        <taxon>Piscinibacter</taxon>
    </lineage>
</organism>